<gene>
    <name evidence="1" type="ORF">POCTA_138.1.T1010202</name>
</gene>
<organism evidence="1 2">
    <name type="scientific">Paramecium octaurelia</name>
    <dbReference type="NCBI Taxonomy" id="43137"/>
    <lineage>
        <taxon>Eukaryota</taxon>
        <taxon>Sar</taxon>
        <taxon>Alveolata</taxon>
        <taxon>Ciliophora</taxon>
        <taxon>Intramacronucleata</taxon>
        <taxon>Oligohymenophorea</taxon>
        <taxon>Peniculida</taxon>
        <taxon>Parameciidae</taxon>
        <taxon>Paramecium</taxon>
    </lineage>
</organism>
<proteinExistence type="predicted"/>
<sequence>MNQVVSIKVEQQLKPQIYLFQFSNEQLVVQALIQLIDQQLSHISIRNIQFNSQLQEPFIFKIIHLLHLKIRREL</sequence>
<evidence type="ECO:0000313" key="2">
    <source>
        <dbReference type="Proteomes" id="UP000683925"/>
    </source>
</evidence>
<name>A0A8S1WQH2_PAROT</name>
<dbReference type="EMBL" id="CAJJDP010000101">
    <property type="protein sequence ID" value="CAD8192268.1"/>
    <property type="molecule type" value="Genomic_DNA"/>
</dbReference>
<protein>
    <submittedName>
        <fullName evidence="1">Uncharacterized protein</fullName>
    </submittedName>
</protein>
<dbReference type="AlphaFoldDB" id="A0A8S1WQH2"/>
<dbReference type="Proteomes" id="UP000683925">
    <property type="component" value="Unassembled WGS sequence"/>
</dbReference>
<reference evidence="1" key="1">
    <citation type="submission" date="2021-01" db="EMBL/GenBank/DDBJ databases">
        <authorList>
            <consortium name="Genoscope - CEA"/>
            <person name="William W."/>
        </authorList>
    </citation>
    <scope>NUCLEOTIDE SEQUENCE</scope>
</reference>
<comment type="caution">
    <text evidence="1">The sequence shown here is derived from an EMBL/GenBank/DDBJ whole genome shotgun (WGS) entry which is preliminary data.</text>
</comment>
<keyword evidence="2" id="KW-1185">Reference proteome</keyword>
<evidence type="ECO:0000313" key="1">
    <source>
        <dbReference type="EMBL" id="CAD8192268.1"/>
    </source>
</evidence>
<accession>A0A8S1WQH2</accession>